<keyword evidence="2" id="KW-1185">Reference proteome</keyword>
<accession>A0ABP6SXA1</accession>
<sequence>MTHHDGPGPAFWVDMVIDGRLHTVHITARSAEDAARRPHRDLHLGAPVTYRVRGGTELLVHWLNVAALEVRTVSHVRPSRG</sequence>
<proteinExistence type="predicted"/>
<reference evidence="2" key="1">
    <citation type="journal article" date="2019" name="Int. J. Syst. Evol. Microbiol.">
        <title>The Global Catalogue of Microorganisms (GCM) 10K type strain sequencing project: providing services to taxonomists for standard genome sequencing and annotation.</title>
        <authorList>
            <consortium name="The Broad Institute Genomics Platform"/>
            <consortium name="The Broad Institute Genome Sequencing Center for Infectious Disease"/>
            <person name="Wu L."/>
            <person name="Ma J."/>
        </authorList>
    </citation>
    <scope>NUCLEOTIDE SEQUENCE [LARGE SCALE GENOMIC DNA]</scope>
    <source>
        <strain evidence="2">JCM 9458</strain>
    </source>
</reference>
<comment type="caution">
    <text evidence="1">The sequence shown here is derived from an EMBL/GenBank/DDBJ whole genome shotgun (WGS) entry which is preliminary data.</text>
</comment>
<gene>
    <name evidence="1" type="ORF">GCM10020369_23330</name>
</gene>
<organism evidence="1 2">
    <name type="scientific">Cryptosporangium minutisporangium</name>
    <dbReference type="NCBI Taxonomy" id="113569"/>
    <lineage>
        <taxon>Bacteria</taxon>
        <taxon>Bacillati</taxon>
        <taxon>Actinomycetota</taxon>
        <taxon>Actinomycetes</taxon>
        <taxon>Cryptosporangiales</taxon>
        <taxon>Cryptosporangiaceae</taxon>
        <taxon>Cryptosporangium</taxon>
    </lineage>
</organism>
<name>A0ABP6SXA1_9ACTN</name>
<evidence type="ECO:0000313" key="2">
    <source>
        <dbReference type="Proteomes" id="UP001501676"/>
    </source>
</evidence>
<protein>
    <submittedName>
        <fullName evidence="1">Uncharacterized protein</fullName>
    </submittedName>
</protein>
<evidence type="ECO:0000313" key="1">
    <source>
        <dbReference type="EMBL" id="GAA3386356.1"/>
    </source>
</evidence>
<dbReference type="Proteomes" id="UP001501676">
    <property type="component" value="Unassembled WGS sequence"/>
</dbReference>
<dbReference type="EMBL" id="BAAAYN010000016">
    <property type="protein sequence ID" value="GAA3386356.1"/>
    <property type="molecule type" value="Genomic_DNA"/>
</dbReference>
<dbReference type="RefSeq" id="WP_345728063.1">
    <property type="nucleotide sequence ID" value="NZ_BAAAYN010000016.1"/>
</dbReference>